<evidence type="ECO:0000313" key="1">
    <source>
        <dbReference type="EMBL" id="KAI3376791.1"/>
    </source>
</evidence>
<comment type="caution">
    <text evidence="1">The sequence shown here is derived from an EMBL/GenBank/DDBJ whole genome shotgun (WGS) entry which is preliminary data.</text>
</comment>
<protein>
    <submittedName>
        <fullName evidence="1">Uncharacterized protein</fullName>
    </submittedName>
</protein>
<dbReference type="Proteomes" id="UP000831701">
    <property type="component" value="Chromosome 1"/>
</dbReference>
<proteinExistence type="predicted"/>
<organism evidence="1 2">
    <name type="scientific">Scortum barcoo</name>
    <name type="common">barcoo grunter</name>
    <dbReference type="NCBI Taxonomy" id="214431"/>
    <lineage>
        <taxon>Eukaryota</taxon>
        <taxon>Metazoa</taxon>
        <taxon>Chordata</taxon>
        <taxon>Craniata</taxon>
        <taxon>Vertebrata</taxon>
        <taxon>Euteleostomi</taxon>
        <taxon>Actinopterygii</taxon>
        <taxon>Neopterygii</taxon>
        <taxon>Teleostei</taxon>
        <taxon>Neoteleostei</taxon>
        <taxon>Acanthomorphata</taxon>
        <taxon>Eupercaria</taxon>
        <taxon>Centrarchiformes</taxon>
        <taxon>Terapontoidei</taxon>
        <taxon>Terapontidae</taxon>
        <taxon>Scortum</taxon>
    </lineage>
</organism>
<keyword evidence="2" id="KW-1185">Reference proteome</keyword>
<accession>A0ACB8XA53</accession>
<name>A0ACB8XA53_9TELE</name>
<dbReference type="EMBL" id="CM041531">
    <property type="protein sequence ID" value="KAI3376791.1"/>
    <property type="molecule type" value="Genomic_DNA"/>
</dbReference>
<reference evidence="1" key="1">
    <citation type="submission" date="2022-04" db="EMBL/GenBank/DDBJ databases">
        <title>Jade perch genome.</title>
        <authorList>
            <person name="Chao B."/>
        </authorList>
    </citation>
    <scope>NUCLEOTIDE SEQUENCE</scope>
    <source>
        <strain evidence="1">CB-2022</strain>
    </source>
</reference>
<evidence type="ECO:0000313" key="2">
    <source>
        <dbReference type="Proteomes" id="UP000831701"/>
    </source>
</evidence>
<gene>
    <name evidence="1" type="ORF">L3Q82_000390</name>
</gene>
<sequence>MPPLSFLGFIVSPNQIKMDPEKKQGVEADPYGASPATTSATQTMFTSITGLRHGSASVSSLSSGYHPESNGQTEQLNQELETCLRCLVAQNQTTWSNHLTGEYAHNTLPTAFHSRSSTVTATSLPRKRRGGDRSLSPCPDKTMQKDLGCSQADALQGTDQDEGCSSHRRPAPTYQLGQTIWLSTKVLPLHVHSCKLAPRFVGPFPVSKVVTPVSVRLKLPRSLHVHPTFHVSKLKPVKESPLVPPSKPSLPPKMVGGPVYAVKKLLAVRKRGWGRQFLVDLEGYGPEERSWIPASFIVDQSHRRFLPAAS</sequence>